<feature type="region of interest" description="Disordered" evidence="13">
    <location>
        <begin position="388"/>
        <end position="423"/>
    </location>
</feature>
<evidence type="ECO:0000256" key="4">
    <source>
        <dbReference type="ARBA" id="ARBA00022603"/>
    </source>
</evidence>
<evidence type="ECO:0000313" key="14">
    <source>
        <dbReference type="EMBL" id="PIK57169.1"/>
    </source>
</evidence>
<dbReference type="SUPFAM" id="SSF53335">
    <property type="entry name" value="S-adenosyl-L-methionine-dependent methyltransferases"/>
    <property type="match status" value="1"/>
</dbReference>
<dbReference type="GO" id="GO:0030422">
    <property type="term" value="P:siRNA processing"/>
    <property type="evidence" value="ECO:0007669"/>
    <property type="project" value="TreeGrafter"/>
</dbReference>
<dbReference type="Proteomes" id="UP000230750">
    <property type="component" value="Unassembled WGS sequence"/>
</dbReference>
<dbReference type="STRING" id="307972.A0A2G8LA84"/>
<evidence type="ECO:0000256" key="1">
    <source>
        <dbReference type="ARBA" id="ARBA00001946"/>
    </source>
</evidence>
<dbReference type="EC" id="2.1.1.386" evidence="11"/>
<dbReference type="GO" id="GO:0090486">
    <property type="term" value="F:small RNA 2'-O-methyltransferase activity"/>
    <property type="evidence" value="ECO:0007669"/>
    <property type="project" value="UniProtKB-EC"/>
</dbReference>
<evidence type="ECO:0000256" key="3">
    <source>
        <dbReference type="ARBA" id="ARBA00021330"/>
    </source>
</evidence>
<feature type="compositionally biased region" description="Basic and acidic residues" evidence="13">
    <location>
        <begin position="229"/>
        <end position="238"/>
    </location>
</feature>
<protein>
    <recommendedName>
        <fullName evidence="3">Small RNA 2'-O-methyltransferase</fullName>
        <ecNumber evidence="11">2.1.1.386</ecNumber>
    </recommendedName>
</protein>
<dbReference type="GO" id="GO:0003723">
    <property type="term" value="F:RNA binding"/>
    <property type="evidence" value="ECO:0007669"/>
    <property type="project" value="UniProtKB-KW"/>
</dbReference>
<dbReference type="GO" id="GO:0046872">
    <property type="term" value="F:metal ion binding"/>
    <property type="evidence" value="ECO:0007669"/>
    <property type="project" value="UniProtKB-KW"/>
</dbReference>
<evidence type="ECO:0000256" key="10">
    <source>
        <dbReference type="ARBA" id="ARBA00023158"/>
    </source>
</evidence>
<evidence type="ECO:0000313" key="15">
    <source>
        <dbReference type="Proteomes" id="UP000230750"/>
    </source>
</evidence>
<evidence type="ECO:0000256" key="12">
    <source>
        <dbReference type="ARBA" id="ARBA00048418"/>
    </source>
</evidence>
<proteinExistence type="inferred from homology"/>
<evidence type="ECO:0000256" key="11">
    <source>
        <dbReference type="ARBA" id="ARBA00035025"/>
    </source>
</evidence>
<dbReference type="EMBL" id="MRZV01000151">
    <property type="protein sequence ID" value="PIK57169.1"/>
    <property type="molecule type" value="Genomic_DNA"/>
</dbReference>
<dbReference type="AlphaFoldDB" id="A0A2G8LA84"/>
<dbReference type="GO" id="GO:0005634">
    <property type="term" value="C:nucleus"/>
    <property type="evidence" value="ECO:0007669"/>
    <property type="project" value="TreeGrafter"/>
</dbReference>
<keyword evidence="6" id="KW-0949">S-adenosyl-L-methionine</keyword>
<keyword evidence="9" id="KW-0694">RNA-binding</keyword>
<comment type="similarity">
    <text evidence="2">Belongs to the methyltransferase superfamily. HEN1 family.</text>
</comment>
<keyword evidence="7" id="KW-0479">Metal-binding</keyword>
<dbReference type="GO" id="GO:0001510">
    <property type="term" value="P:RNA methylation"/>
    <property type="evidence" value="ECO:0007669"/>
    <property type="project" value="InterPro"/>
</dbReference>
<comment type="caution">
    <text evidence="14">The sequence shown here is derived from an EMBL/GenBank/DDBJ whole genome shotgun (WGS) entry which is preliminary data.</text>
</comment>
<sequence>MASLCETDFGEDPASSNIIFSPPVSEQRYQMAVNLTKEFKPKKVTDMGCGPCSMISRLKWHHCIRELIGVDVDADILRSHARLGEPVMGDYLQPRDNPFTVRLYQGSISKVDERLKHSDLLICIEVIEHLYEDDLSKVPAVVFGGLRPERALFTTPNSDFNVLFNNKTDRFRHPDHKFEWSRRQFEDWCGMICARYPYRVEYLGAGAGPAGTEEEYGCCTQAAVFTLEERDRSSKEDERNDDDEGSILKQEETHPYTLISEITHPFKEKQDAPLERRIEWEVESCVRDILASQPDDVESHDDSEGRVYHVPLEMLLRYSALQKLCSSDTDLLRKAKQDTENKAETLLDVFKETACFKVFLAPILMFSRRSVLASGKLNMSDDESCLLYREGDDSEIEESSLSSDEDNYGQERLPEEEEDWDVG</sequence>
<dbReference type="OrthoDB" id="2154311at2759"/>
<dbReference type="Gene3D" id="3.40.50.150">
    <property type="entry name" value="Vaccinia Virus protein VP39"/>
    <property type="match status" value="1"/>
</dbReference>
<dbReference type="GO" id="GO:0034587">
    <property type="term" value="P:piRNA processing"/>
    <property type="evidence" value="ECO:0007669"/>
    <property type="project" value="TreeGrafter"/>
</dbReference>
<evidence type="ECO:0000256" key="9">
    <source>
        <dbReference type="ARBA" id="ARBA00022884"/>
    </source>
</evidence>
<dbReference type="GO" id="GO:0005737">
    <property type="term" value="C:cytoplasm"/>
    <property type="evidence" value="ECO:0007669"/>
    <property type="project" value="TreeGrafter"/>
</dbReference>
<evidence type="ECO:0000256" key="6">
    <source>
        <dbReference type="ARBA" id="ARBA00022691"/>
    </source>
</evidence>
<dbReference type="InterPro" id="IPR029063">
    <property type="entry name" value="SAM-dependent_MTases_sf"/>
</dbReference>
<keyword evidence="8" id="KW-0460">Magnesium</keyword>
<organism evidence="14 15">
    <name type="scientific">Stichopus japonicus</name>
    <name type="common">Sea cucumber</name>
    <dbReference type="NCBI Taxonomy" id="307972"/>
    <lineage>
        <taxon>Eukaryota</taxon>
        <taxon>Metazoa</taxon>
        <taxon>Echinodermata</taxon>
        <taxon>Eleutherozoa</taxon>
        <taxon>Echinozoa</taxon>
        <taxon>Holothuroidea</taxon>
        <taxon>Aspidochirotacea</taxon>
        <taxon>Aspidochirotida</taxon>
        <taxon>Stichopodidae</taxon>
        <taxon>Apostichopus</taxon>
    </lineage>
</organism>
<gene>
    <name evidence="14" type="ORF">BSL78_05921</name>
</gene>
<dbReference type="PANTHER" id="PTHR21404">
    <property type="entry name" value="HEN1"/>
    <property type="match status" value="1"/>
</dbReference>
<name>A0A2G8LA84_STIJA</name>
<comment type="cofactor">
    <cofactor evidence="1">
        <name>Mg(2+)</name>
        <dbReference type="ChEBI" id="CHEBI:18420"/>
    </cofactor>
</comment>
<keyword evidence="15" id="KW-1185">Reference proteome</keyword>
<evidence type="ECO:0000256" key="13">
    <source>
        <dbReference type="SAM" id="MobiDB-lite"/>
    </source>
</evidence>
<accession>A0A2G8LA84</accession>
<keyword evidence="5 14" id="KW-0808">Transferase</keyword>
<comment type="catalytic activity">
    <reaction evidence="12">
        <text>small RNA 3'-end nucleotide + S-adenosyl-L-methionine = small RNA 3'-end 2'-O-methylnucleotide + S-adenosyl-L-homocysteine + H(+)</text>
        <dbReference type="Rhea" id="RHEA:37887"/>
        <dbReference type="Rhea" id="RHEA-COMP:10415"/>
        <dbReference type="Rhea" id="RHEA-COMP:10416"/>
        <dbReference type="ChEBI" id="CHEBI:15378"/>
        <dbReference type="ChEBI" id="CHEBI:57856"/>
        <dbReference type="ChEBI" id="CHEBI:59789"/>
        <dbReference type="ChEBI" id="CHEBI:74896"/>
        <dbReference type="ChEBI" id="CHEBI:74898"/>
        <dbReference type="EC" id="2.1.1.386"/>
    </reaction>
</comment>
<feature type="compositionally biased region" description="Acidic residues" evidence="13">
    <location>
        <begin position="392"/>
        <end position="423"/>
    </location>
</feature>
<keyword evidence="4 14" id="KW-0489">Methyltransferase</keyword>
<evidence type="ECO:0000256" key="5">
    <source>
        <dbReference type="ARBA" id="ARBA00022679"/>
    </source>
</evidence>
<keyword evidence="10" id="KW-0943">RNA-mediated gene silencing</keyword>
<dbReference type="InterPro" id="IPR026610">
    <property type="entry name" value="Hen1"/>
</dbReference>
<dbReference type="PANTHER" id="PTHR21404:SF3">
    <property type="entry name" value="SMALL RNA 2'-O-METHYLTRANSFERASE"/>
    <property type="match status" value="1"/>
</dbReference>
<dbReference type="FunFam" id="3.40.50.150:FF:000124">
    <property type="entry name" value="HEN methyltransferase 1"/>
    <property type="match status" value="1"/>
</dbReference>
<evidence type="ECO:0000256" key="7">
    <source>
        <dbReference type="ARBA" id="ARBA00022723"/>
    </source>
</evidence>
<evidence type="ECO:0000256" key="8">
    <source>
        <dbReference type="ARBA" id="ARBA00022842"/>
    </source>
</evidence>
<reference evidence="14 15" key="1">
    <citation type="journal article" date="2017" name="PLoS Biol.">
        <title>The sea cucumber genome provides insights into morphological evolution and visceral regeneration.</title>
        <authorList>
            <person name="Zhang X."/>
            <person name="Sun L."/>
            <person name="Yuan J."/>
            <person name="Sun Y."/>
            <person name="Gao Y."/>
            <person name="Zhang L."/>
            <person name="Li S."/>
            <person name="Dai H."/>
            <person name="Hamel J.F."/>
            <person name="Liu C."/>
            <person name="Yu Y."/>
            <person name="Liu S."/>
            <person name="Lin W."/>
            <person name="Guo K."/>
            <person name="Jin S."/>
            <person name="Xu P."/>
            <person name="Storey K.B."/>
            <person name="Huan P."/>
            <person name="Zhang T."/>
            <person name="Zhou Y."/>
            <person name="Zhang J."/>
            <person name="Lin C."/>
            <person name="Li X."/>
            <person name="Xing L."/>
            <person name="Huo D."/>
            <person name="Sun M."/>
            <person name="Wang L."/>
            <person name="Mercier A."/>
            <person name="Li F."/>
            <person name="Yang H."/>
            <person name="Xiang J."/>
        </authorList>
    </citation>
    <scope>NUCLEOTIDE SEQUENCE [LARGE SCALE GENOMIC DNA]</scope>
    <source>
        <strain evidence="14">Shaxun</strain>
        <tissue evidence="14">Muscle</tissue>
    </source>
</reference>
<evidence type="ECO:0000256" key="2">
    <source>
        <dbReference type="ARBA" id="ARBA00009026"/>
    </source>
</evidence>
<feature type="region of interest" description="Disordered" evidence="13">
    <location>
        <begin position="229"/>
        <end position="254"/>
    </location>
</feature>